<dbReference type="InterPro" id="IPR036259">
    <property type="entry name" value="MFS_trans_sf"/>
</dbReference>
<feature type="transmembrane region" description="Helical" evidence="7">
    <location>
        <begin position="392"/>
        <end position="412"/>
    </location>
</feature>
<dbReference type="Pfam" id="PF07690">
    <property type="entry name" value="MFS_1"/>
    <property type="match status" value="1"/>
</dbReference>
<organism evidence="9 10">
    <name type="scientific">Paenibacillus spiritus</name>
    <dbReference type="NCBI Taxonomy" id="2496557"/>
    <lineage>
        <taxon>Bacteria</taxon>
        <taxon>Bacillati</taxon>
        <taxon>Bacillota</taxon>
        <taxon>Bacilli</taxon>
        <taxon>Bacillales</taxon>
        <taxon>Paenibacillaceae</taxon>
        <taxon>Paenibacillus</taxon>
    </lineage>
</organism>
<accession>A0A5J5FV13</accession>
<dbReference type="Gene3D" id="1.20.1250.20">
    <property type="entry name" value="MFS general substrate transporter like domains"/>
    <property type="match status" value="1"/>
</dbReference>
<evidence type="ECO:0000256" key="3">
    <source>
        <dbReference type="ARBA" id="ARBA00022475"/>
    </source>
</evidence>
<keyword evidence="4 7" id="KW-0812">Transmembrane</keyword>
<gene>
    <name evidence="9" type="ORF">F4V43_17905</name>
</gene>
<feature type="transmembrane region" description="Helical" evidence="7">
    <location>
        <begin position="266"/>
        <end position="284"/>
    </location>
</feature>
<keyword evidence="5 7" id="KW-1133">Transmembrane helix</keyword>
<evidence type="ECO:0000256" key="1">
    <source>
        <dbReference type="ARBA" id="ARBA00004651"/>
    </source>
</evidence>
<feature type="transmembrane region" description="Helical" evidence="7">
    <location>
        <begin position="296"/>
        <end position="317"/>
    </location>
</feature>
<keyword evidence="2" id="KW-0813">Transport</keyword>
<dbReference type="Proteomes" id="UP000367750">
    <property type="component" value="Unassembled WGS sequence"/>
</dbReference>
<dbReference type="CDD" id="cd06173">
    <property type="entry name" value="MFS_MefA_like"/>
    <property type="match status" value="1"/>
</dbReference>
<dbReference type="GO" id="GO:0022857">
    <property type="term" value="F:transmembrane transporter activity"/>
    <property type="evidence" value="ECO:0007669"/>
    <property type="project" value="InterPro"/>
</dbReference>
<evidence type="ECO:0000256" key="6">
    <source>
        <dbReference type="ARBA" id="ARBA00023136"/>
    </source>
</evidence>
<dbReference type="RefSeq" id="WP_150459633.1">
    <property type="nucleotide sequence ID" value="NZ_VYKK01000030.1"/>
</dbReference>
<dbReference type="GO" id="GO:0005886">
    <property type="term" value="C:plasma membrane"/>
    <property type="evidence" value="ECO:0007669"/>
    <property type="project" value="UniProtKB-SubCell"/>
</dbReference>
<reference evidence="9 10" key="1">
    <citation type="submission" date="2019-09" db="EMBL/GenBank/DDBJ databases">
        <title>Bacillus ochoae sp. nov., Paenibacillus whitsoniae sp. nov., Paenibacillus spiritus sp. nov. Isolated from the Mars Exploration Rover during spacecraft assembly.</title>
        <authorList>
            <person name="Seuylemezian A."/>
            <person name="Vaishampayan P."/>
        </authorList>
    </citation>
    <scope>NUCLEOTIDE SEQUENCE [LARGE SCALE GENOMIC DNA]</scope>
    <source>
        <strain evidence="9 10">MER_111</strain>
    </source>
</reference>
<dbReference type="InterPro" id="IPR020846">
    <property type="entry name" value="MFS_dom"/>
</dbReference>
<feature type="transmembrane region" description="Helical" evidence="7">
    <location>
        <begin position="168"/>
        <end position="194"/>
    </location>
</feature>
<evidence type="ECO:0000256" key="4">
    <source>
        <dbReference type="ARBA" id="ARBA00022692"/>
    </source>
</evidence>
<dbReference type="InterPro" id="IPR011701">
    <property type="entry name" value="MFS"/>
</dbReference>
<evidence type="ECO:0000259" key="8">
    <source>
        <dbReference type="PROSITE" id="PS50850"/>
    </source>
</evidence>
<keyword evidence="3" id="KW-1003">Cell membrane</keyword>
<proteinExistence type="predicted"/>
<protein>
    <submittedName>
        <fullName evidence="9">MFS transporter</fullName>
    </submittedName>
</protein>
<feature type="transmembrane region" description="Helical" evidence="7">
    <location>
        <begin position="323"/>
        <end position="351"/>
    </location>
</feature>
<evidence type="ECO:0000313" key="10">
    <source>
        <dbReference type="Proteomes" id="UP000367750"/>
    </source>
</evidence>
<dbReference type="PANTHER" id="PTHR43266">
    <property type="entry name" value="MACROLIDE-EFFLUX PROTEIN"/>
    <property type="match status" value="1"/>
</dbReference>
<evidence type="ECO:0000256" key="5">
    <source>
        <dbReference type="ARBA" id="ARBA00022989"/>
    </source>
</evidence>
<keyword evidence="10" id="KW-1185">Reference proteome</keyword>
<feature type="transmembrane region" description="Helical" evidence="7">
    <location>
        <begin position="223"/>
        <end position="246"/>
    </location>
</feature>
<feature type="transmembrane region" description="Helical" evidence="7">
    <location>
        <begin position="363"/>
        <end position="386"/>
    </location>
</feature>
<keyword evidence="6 7" id="KW-0472">Membrane</keyword>
<feature type="domain" description="Major facilitator superfamily (MFS) profile" evidence="8">
    <location>
        <begin position="22"/>
        <end position="417"/>
    </location>
</feature>
<dbReference type="PROSITE" id="PS50850">
    <property type="entry name" value="MFS"/>
    <property type="match status" value="1"/>
</dbReference>
<evidence type="ECO:0000256" key="2">
    <source>
        <dbReference type="ARBA" id="ARBA00022448"/>
    </source>
</evidence>
<dbReference type="OrthoDB" id="9775268at2"/>
<feature type="transmembrane region" description="Helical" evidence="7">
    <location>
        <begin position="100"/>
        <end position="119"/>
    </location>
</feature>
<dbReference type="SUPFAM" id="SSF103473">
    <property type="entry name" value="MFS general substrate transporter"/>
    <property type="match status" value="1"/>
</dbReference>
<comment type="subcellular location">
    <subcellularLocation>
        <location evidence="1">Cell membrane</location>
        <topology evidence="1">Multi-pass membrane protein</topology>
    </subcellularLocation>
</comment>
<name>A0A5J5FV13_9BACL</name>
<dbReference type="AlphaFoldDB" id="A0A5J5FV13"/>
<dbReference type="PANTHER" id="PTHR43266:SF2">
    <property type="entry name" value="MAJOR FACILITATOR SUPERFAMILY (MFS) PROFILE DOMAIN-CONTAINING PROTEIN"/>
    <property type="match status" value="1"/>
</dbReference>
<evidence type="ECO:0000313" key="9">
    <source>
        <dbReference type="EMBL" id="KAA8997168.1"/>
    </source>
</evidence>
<comment type="caution">
    <text evidence="9">The sequence shown here is derived from an EMBL/GenBank/DDBJ whole genome shotgun (WGS) entry which is preliminary data.</text>
</comment>
<sequence>MNTLTDSPHPQDGQGGLRRNRPFLTLMAAQLVSNVGEWLYVLALLAMVGMKWQATPWEITVMSLCMAVPSLLGGPIAGVLADRMNRKRLMIGSDLVRAGLVALFLFAGTLWQVYALLIAKGLMDVLFSPAKSGKLKELVPSGQMEQAVSVSASIEQITKIAGPALGGVLVGMFGISVCYGIDAAAFLMSALLLLRLPAEFRRSREAAGAQGLASFRKDLSAGIAFISGMPMLMGGLLLLVSALLVLQVADSQAVTLLRTIPDMNEGVLGWCIGASGLGTLLYVLAAGKLGAGRPLLLMSAGAVTMGAVFAAAGVITGSGLNGYGLYAVLFSAFLVAGAGAGMIFIPFQTLLQQRTPETYSGRVFGTVGSLTSAAVILGPVAGGALVTAAGPLSAYLLSGSLLVLLGCGMLLLRTAIERRDIRSSEAAAALPETAVL</sequence>
<dbReference type="EMBL" id="VYKK01000030">
    <property type="protein sequence ID" value="KAA8997168.1"/>
    <property type="molecule type" value="Genomic_DNA"/>
</dbReference>
<feature type="transmembrane region" description="Helical" evidence="7">
    <location>
        <begin position="23"/>
        <end position="47"/>
    </location>
</feature>
<evidence type="ECO:0000256" key="7">
    <source>
        <dbReference type="SAM" id="Phobius"/>
    </source>
</evidence>
<feature type="transmembrane region" description="Helical" evidence="7">
    <location>
        <begin position="59"/>
        <end position="80"/>
    </location>
</feature>